<dbReference type="EMBL" id="ML170267">
    <property type="protein sequence ID" value="TDL15651.1"/>
    <property type="molecule type" value="Genomic_DNA"/>
</dbReference>
<dbReference type="Proteomes" id="UP000294933">
    <property type="component" value="Unassembled WGS sequence"/>
</dbReference>
<sequence>MPDPRHDLKFYDENGDTCFLVEDILFKFDRKKIESQQSPYFNNLLDAHRKGAKETPIHLAGKSAESFGNLCFALFYSIDFSKSKLPPFFLLSNIEHLLLVAKSAWIYECFLLHNLIKNTLPDRAPPRGELISQGSWEIYVDVIAVMDQPNPKSSNQEKEEHKKYHSAVMNTFYSRVIRTQKEVHLEPDSLLVREILKLGTDHEMFASLLYCFLAYRGENSKENIFTDDKNPIGGLYKGRGKERELMLAKLSECRKWLVSQWPHGVERAKSLKDSDYCLPNHIECRNKLKRKLAAWHESQLTEATTHALWDIMGHFYQMSYLAWSLEPQCTGCFEKFEEAMDPLRTAVRNSLKHILIDLKSPPPDGIWPKLR</sequence>
<reference evidence="1 2" key="1">
    <citation type="submission" date="2018-06" db="EMBL/GenBank/DDBJ databases">
        <title>A transcriptomic atlas of mushroom development highlights an independent origin of complex multicellularity.</title>
        <authorList>
            <consortium name="DOE Joint Genome Institute"/>
            <person name="Krizsan K."/>
            <person name="Almasi E."/>
            <person name="Merenyi Z."/>
            <person name="Sahu N."/>
            <person name="Viragh M."/>
            <person name="Koszo T."/>
            <person name="Mondo S."/>
            <person name="Kiss B."/>
            <person name="Balint B."/>
            <person name="Kues U."/>
            <person name="Barry K."/>
            <person name="Hegedus J.C."/>
            <person name="Henrissat B."/>
            <person name="Johnson J."/>
            <person name="Lipzen A."/>
            <person name="Ohm R."/>
            <person name="Nagy I."/>
            <person name="Pangilinan J."/>
            <person name="Yan J."/>
            <person name="Xiong Y."/>
            <person name="Grigoriev I.V."/>
            <person name="Hibbett D.S."/>
            <person name="Nagy L.G."/>
        </authorList>
    </citation>
    <scope>NUCLEOTIDE SEQUENCE [LARGE SCALE GENOMIC DNA]</scope>
    <source>
        <strain evidence="1 2">SZMC22713</strain>
    </source>
</reference>
<evidence type="ECO:0008006" key="3">
    <source>
        <dbReference type="Google" id="ProtNLM"/>
    </source>
</evidence>
<protein>
    <recommendedName>
        <fullName evidence="3">BTB domain-containing protein</fullName>
    </recommendedName>
</protein>
<proteinExistence type="predicted"/>
<dbReference type="VEuPathDB" id="FungiDB:BD410DRAFT_100888"/>
<dbReference type="OrthoDB" id="2886395at2759"/>
<accession>A0A4Y7PKY6</accession>
<evidence type="ECO:0000313" key="2">
    <source>
        <dbReference type="Proteomes" id="UP000294933"/>
    </source>
</evidence>
<organism evidence="1 2">
    <name type="scientific">Rickenella mellea</name>
    <dbReference type="NCBI Taxonomy" id="50990"/>
    <lineage>
        <taxon>Eukaryota</taxon>
        <taxon>Fungi</taxon>
        <taxon>Dikarya</taxon>
        <taxon>Basidiomycota</taxon>
        <taxon>Agaricomycotina</taxon>
        <taxon>Agaricomycetes</taxon>
        <taxon>Hymenochaetales</taxon>
        <taxon>Rickenellaceae</taxon>
        <taxon>Rickenella</taxon>
    </lineage>
</organism>
<evidence type="ECO:0000313" key="1">
    <source>
        <dbReference type="EMBL" id="TDL15651.1"/>
    </source>
</evidence>
<name>A0A4Y7PKY6_9AGAM</name>
<keyword evidence="2" id="KW-1185">Reference proteome</keyword>
<dbReference type="AlphaFoldDB" id="A0A4Y7PKY6"/>
<gene>
    <name evidence="1" type="ORF">BD410DRAFT_100888</name>
</gene>